<dbReference type="EC" id="2.3.1.-" evidence="9"/>
<organism evidence="9 10">
    <name type="scientific">Winogradskyella aquimaris</name>
    <dbReference type="NCBI Taxonomy" id="864074"/>
    <lineage>
        <taxon>Bacteria</taxon>
        <taxon>Pseudomonadati</taxon>
        <taxon>Bacteroidota</taxon>
        <taxon>Flavobacteriia</taxon>
        <taxon>Flavobacteriales</taxon>
        <taxon>Flavobacteriaceae</taxon>
        <taxon>Winogradskyella</taxon>
    </lineage>
</organism>
<evidence type="ECO:0000313" key="9">
    <source>
        <dbReference type="EMBL" id="MDY2587076.1"/>
    </source>
</evidence>
<dbReference type="Pfam" id="PF01757">
    <property type="entry name" value="Acyl_transf_3"/>
    <property type="match status" value="1"/>
</dbReference>
<feature type="transmembrane region" description="Helical" evidence="7">
    <location>
        <begin position="101"/>
        <end position="128"/>
    </location>
</feature>
<dbReference type="Proteomes" id="UP001285855">
    <property type="component" value="Unassembled WGS sequence"/>
</dbReference>
<keyword evidence="3" id="KW-1003">Cell membrane</keyword>
<sequence>MTGITILIVIYGHMLFDGNLPSWYIKSRLIIYRFHMPVFMFISGFIISYSYKPVNNLLEYWYMVKRKLLKFAPTYILLAIIFILLKILINGASSDQTRKDIYYAIFIPIQSPSGFLWYIYVLMQFYIIFPLLEWIANKNILLLIILGFAIHFIDVTSMFNLDLFAFYFIFVAFGIVANRYYNIFKTFFKKIGIIIISLIIILSCFNHMPSKLPFGILAIPSIYYLSLILAKYKIGTYLSFLGKNAYQMYIWHTLIMGFVYIFFTRILNLEVSIIILMIVFASGVIMPILIKKSIIERSHFLKNFFK</sequence>
<evidence type="ECO:0000259" key="8">
    <source>
        <dbReference type="Pfam" id="PF01757"/>
    </source>
</evidence>
<keyword evidence="9" id="KW-0012">Acyltransferase</keyword>
<feature type="transmembrane region" description="Helical" evidence="7">
    <location>
        <begin position="214"/>
        <end position="234"/>
    </location>
</feature>
<feature type="transmembrane region" description="Helical" evidence="7">
    <location>
        <begin position="165"/>
        <end position="184"/>
    </location>
</feature>
<protein>
    <submittedName>
        <fullName evidence="9">Acyltransferase</fullName>
        <ecNumber evidence="9">2.3.1.-</ecNumber>
    </submittedName>
</protein>
<evidence type="ECO:0000256" key="3">
    <source>
        <dbReference type="ARBA" id="ARBA00022475"/>
    </source>
</evidence>
<evidence type="ECO:0000256" key="4">
    <source>
        <dbReference type="ARBA" id="ARBA00022692"/>
    </source>
</evidence>
<proteinExistence type="inferred from homology"/>
<feature type="transmembrane region" description="Helical" evidence="7">
    <location>
        <begin position="269"/>
        <end position="290"/>
    </location>
</feature>
<evidence type="ECO:0000256" key="7">
    <source>
        <dbReference type="SAM" id="Phobius"/>
    </source>
</evidence>
<feature type="transmembrane region" description="Helical" evidence="7">
    <location>
        <begin position="246"/>
        <end position="263"/>
    </location>
</feature>
<evidence type="ECO:0000256" key="1">
    <source>
        <dbReference type="ARBA" id="ARBA00004651"/>
    </source>
</evidence>
<comment type="similarity">
    <text evidence="2">Belongs to the acyltransferase 3 family.</text>
</comment>
<comment type="caution">
    <text evidence="9">The sequence shown here is derived from an EMBL/GenBank/DDBJ whole genome shotgun (WGS) entry which is preliminary data.</text>
</comment>
<reference evidence="9 10" key="1">
    <citation type="submission" date="2023-11" db="EMBL/GenBank/DDBJ databases">
        <title>Winogradskyella pelagius sp. nov., isolated from coastal sediment.</title>
        <authorList>
            <person name="Li F."/>
        </authorList>
    </citation>
    <scope>NUCLEOTIDE SEQUENCE [LARGE SCALE GENOMIC DNA]</scope>
    <source>
        <strain evidence="9 10">KCTC 23502</strain>
    </source>
</reference>
<evidence type="ECO:0000256" key="5">
    <source>
        <dbReference type="ARBA" id="ARBA00022989"/>
    </source>
</evidence>
<feature type="transmembrane region" description="Helical" evidence="7">
    <location>
        <begin position="191"/>
        <end position="208"/>
    </location>
</feature>
<keyword evidence="4 7" id="KW-0812">Transmembrane</keyword>
<comment type="subcellular location">
    <subcellularLocation>
        <location evidence="1">Cell membrane</location>
        <topology evidence="1">Multi-pass membrane protein</topology>
    </subcellularLocation>
</comment>
<gene>
    <name evidence="9" type="ORF">SNF14_06970</name>
</gene>
<keyword evidence="9" id="KW-0808">Transferase</keyword>
<dbReference type="GO" id="GO:0016746">
    <property type="term" value="F:acyltransferase activity"/>
    <property type="evidence" value="ECO:0007669"/>
    <property type="project" value="UniProtKB-KW"/>
</dbReference>
<keyword evidence="6 7" id="KW-0472">Membrane</keyword>
<evidence type="ECO:0000313" key="10">
    <source>
        <dbReference type="Proteomes" id="UP001285855"/>
    </source>
</evidence>
<feature type="transmembrane region" description="Helical" evidence="7">
    <location>
        <begin position="72"/>
        <end position="89"/>
    </location>
</feature>
<dbReference type="PANTHER" id="PTHR40074:SF2">
    <property type="entry name" value="O-ACETYLTRANSFERASE WECH"/>
    <property type="match status" value="1"/>
</dbReference>
<accession>A0ABU5EKY1</accession>
<keyword evidence="5 7" id="KW-1133">Transmembrane helix</keyword>
<evidence type="ECO:0000256" key="2">
    <source>
        <dbReference type="ARBA" id="ARBA00007400"/>
    </source>
</evidence>
<feature type="transmembrane region" description="Helical" evidence="7">
    <location>
        <begin position="30"/>
        <end position="51"/>
    </location>
</feature>
<dbReference type="InterPro" id="IPR002656">
    <property type="entry name" value="Acyl_transf_3_dom"/>
</dbReference>
<dbReference type="EMBL" id="JAXDAE010000005">
    <property type="protein sequence ID" value="MDY2587076.1"/>
    <property type="molecule type" value="Genomic_DNA"/>
</dbReference>
<feature type="domain" description="Acyltransferase 3" evidence="8">
    <location>
        <begin position="3"/>
        <end position="285"/>
    </location>
</feature>
<keyword evidence="10" id="KW-1185">Reference proteome</keyword>
<name>A0ABU5EKY1_9FLAO</name>
<dbReference type="RefSeq" id="WP_320555449.1">
    <property type="nucleotide sequence ID" value="NZ_JAXDAE010000005.1"/>
</dbReference>
<evidence type="ECO:0000256" key="6">
    <source>
        <dbReference type="ARBA" id="ARBA00023136"/>
    </source>
</evidence>
<dbReference type="PANTHER" id="PTHR40074">
    <property type="entry name" value="O-ACETYLTRANSFERASE WECH"/>
    <property type="match status" value="1"/>
</dbReference>